<evidence type="ECO:0000313" key="2">
    <source>
        <dbReference type="Proteomes" id="UP001521181"/>
    </source>
</evidence>
<proteinExistence type="predicted"/>
<gene>
    <name evidence="1" type="ORF">LZA78_17370</name>
</gene>
<dbReference type="RefSeq" id="WP_233678148.1">
    <property type="nucleotide sequence ID" value="NZ_JAJUOS010000023.1"/>
</dbReference>
<comment type="caution">
    <text evidence="1">The sequence shown here is derived from an EMBL/GenBank/DDBJ whole genome shotgun (WGS) entry which is preliminary data.</text>
</comment>
<keyword evidence="2" id="KW-1185">Reference proteome</keyword>
<sequence>MLTLRDVSGDMRAHAAREALMDELFDRIRRPAAALQSLTGLLTADDGPTGAARDKVRLAARVEALQLGDAIHTLFDRHEANRADWWPLAMIRASDLGDAVRARRVGAWTDRDRHGAADAAL</sequence>
<protein>
    <submittedName>
        <fullName evidence="1">Uncharacterized protein</fullName>
    </submittedName>
</protein>
<accession>A0ABS8Z0A7</accession>
<name>A0ABS8Z0A7_9RHOB</name>
<evidence type="ECO:0000313" key="1">
    <source>
        <dbReference type="EMBL" id="MCE5975233.1"/>
    </source>
</evidence>
<organism evidence="1 2">
    <name type="scientific">Rhodobacter flavimaris</name>
    <dbReference type="NCBI Taxonomy" id="2907145"/>
    <lineage>
        <taxon>Bacteria</taxon>
        <taxon>Pseudomonadati</taxon>
        <taxon>Pseudomonadota</taxon>
        <taxon>Alphaproteobacteria</taxon>
        <taxon>Rhodobacterales</taxon>
        <taxon>Rhodobacter group</taxon>
        <taxon>Rhodobacter</taxon>
    </lineage>
</organism>
<dbReference type="EMBL" id="JAJUOS010000023">
    <property type="protein sequence ID" value="MCE5975233.1"/>
    <property type="molecule type" value="Genomic_DNA"/>
</dbReference>
<dbReference type="Proteomes" id="UP001521181">
    <property type="component" value="Unassembled WGS sequence"/>
</dbReference>
<reference evidence="1 2" key="1">
    <citation type="submission" date="2021-12" db="EMBL/GenBank/DDBJ databases">
        <title>Sinirhodobacter sp. WL0062 is a bacterium isolated from seawater.</title>
        <authorList>
            <person name="Wang L."/>
            <person name="He W."/>
            <person name="Zhang D.-F."/>
        </authorList>
    </citation>
    <scope>NUCLEOTIDE SEQUENCE [LARGE SCALE GENOMIC DNA]</scope>
    <source>
        <strain evidence="1 2">WL0062</strain>
    </source>
</reference>